<dbReference type="InterPro" id="IPR032567">
    <property type="entry name" value="RTL1-rel"/>
</dbReference>
<evidence type="ECO:0000313" key="4">
    <source>
        <dbReference type="Proteomes" id="UP000323506"/>
    </source>
</evidence>
<feature type="region of interest" description="Disordered" evidence="1">
    <location>
        <begin position="68"/>
        <end position="100"/>
    </location>
</feature>
<dbReference type="CDD" id="cd00303">
    <property type="entry name" value="retropepsin_like"/>
    <property type="match status" value="1"/>
</dbReference>
<protein>
    <recommendedName>
        <fullName evidence="2">Retrotransposon gag domain-containing protein</fullName>
    </recommendedName>
</protein>
<feature type="region of interest" description="Disordered" evidence="1">
    <location>
        <begin position="285"/>
        <end position="304"/>
    </location>
</feature>
<dbReference type="SUPFAM" id="SSF50630">
    <property type="entry name" value="Acid proteases"/>
    <property type="match status" value="1"/>
</dbReference>
<evidence type="ECO:0000256" key="1">
    <source>
        <dbReference type="SAM" id="MobiDB-lite"/>
    </source>
</evidence>
<sequence>MADNTRLARLDTTVTSLQHDLSAQATVLNNQSTALSSLQSIVTTQQNTMEDINRQLQNLNQILTEKQTFPERHAKPDGFTTESSATGNRRRPVNDDDYNCDDFPFKPKPARVELSKFDGSDPESWIFNANKFFDFYDTDDTVRITMAAFHFEGKARRWYRWMKTNKQLSCWDHFTRAMLDRFKFTTLEEPQGLLSKLQQTTTVEEYQSRFESLSNLTTDLPPSFFMDCFISGLRADIKNEVLYFRPTTLNHAISLARLQEAKLSETRKLLLKQIPYPKSFTPGLLPNPSIPLKHTPDQSKSPIPPAARRLTQAEAQRRRELNLCFYCDEKYVRGHKYNKPQLFLLDDTYPSDDDKQSPQPLEPPTDRPNSTDTPIETPIINSTLTDSTATTMISYNAMSGCLSPTTLRFMGTIQGHSVQILLDGGSTHNFIQSRVAQFLGLDIDPSASFPVLVGNGESIHSEGRVKNMNLHIQGTDIIADFYVLPLHGSDVVLRVAWLATFGPVITDYASSTFQFSTGSLQVTWQGLHGSGPKQIQLNSLRHTHEVGAVAAFYSLQISFDPSYTTPNTPTAFTPLLNQFRDVFTRTSGLPPTRLTDHSIHLKPNSAPINVRPYRYPHFQKQ</sequence>
<proteinExistence type="predicted"/>
<organism evidence="3 4">
    <name type="scientific">Gossypium darwinii</name>
    <name type="common">Darwin's cotton</name>
    <name type="synonym">Gossypium barbadense var. darwinii</name>
    <dbReference type="NCBI Taxonomy" id="34276"/>
    <lineage>
        <taxon>Eukaryota</taxon>
        <taxon>Viridiplantae</taxon>
        <taxon>Streptophyta</taxon>
        <taxon>Embryophyta</taxon>
        <taxon>Tracheophyta</taxon>
        <taxon>Spermatophyta</taxon>
        <taxon>Magnoliopsida</taxon>
        <taxon>eudicotyledons</taxon>
        <taxon>Gunneridae</taxon>
        <taxon>Pentapetalae</taxon>
        <taxon>rosids</taxon>
        <taxon>malvids</taxon>
        <taxon>Malvales</taxon>
        <taxon>Malvaceae</taxon>
        <taxon>Malvoideae</taxon>
        <taxon>Gossypium</taxon>
    </lineage>
</organism>
<dbReference type="PANTHER" id="PTHR15503:SF22">
    <property type="entry name" value="TRANSPOSON TY3-I GAG POLYPROTEIN"/>
    <property type="match status" value="1"/>
</dbReference>
<dbReference type="InterPro" id="IPR021109">
    <property type="entry name" value="Peptidase_aspartic_dom_sf"/>
</dbReference>
<accession>A0A5D2EWK0</accession>
<feature type="region of interest" description="Disordered" evidence="1">
    <location>
        <begin position="345"/>
        <end position="378"/>
    </location>
</feature>
<dbReference type="Proteomes" id="UP000323506">
    <property type="component" value="Chromosome A10"/>
</dbReference>
<dbReference type="PANTHER" id="PTHR15503">
    <property type="entry name" value="LDOC1 RELATED"/>
    <property type="match status" value="1"/>
</dbReference>
<dbReference type="Pfam" id="PF08284">
    <property type="entry name" value="RVP_2"/>
    <property type="match status" value="1"/>
</dbReference>
<feature type="domain" description="Retrotransposon gag" evidence="2">
    <location>
        <begin position="146"/>
        <end position="234"/>
    </location>
</feature>
<dbReference type="AlphaFoldDB" id="A0A5D2EWK0"/>
<feature type="compositionally biased region" description="Polar residues" evidence="1">
    <location>
        <begin position="367"/>
        <end position="378"/>
    </location>
</feature>
<dbReference type="Pfam" id="PF03732">
    <property type="entry name" value="Retrotrans_gag"/>
    <property type="match status" value="1"/>
</dbReference>
<keyword evidence="4" id="KW-1185">Reference proteome</keyword>
<evidence type="ECO:0000259" key="2">
    <source>
        <dbReference type="Pfam" id="PF03732"/>
    </source>
</evidence>
<evidence type="ECO:0000313" key="3">
    <source>
        <dbReference type="EMBL" id="TYG97168.1"/>
    </source>
</evidence>
<name>A0A5D2EWK0_GOSDA</name>
<gene>
    <name evidence="3" type="ORF">ES288_A10G016200v1</name>
</gene>
<dbReference type="Gene3D" id="2.40.70.10">
    <property type="entry name" value="Acid Proteases"/>
    <property type="match status" value="1"/>
</dbReference>
<dbReference type="EMBL" id="CM017697">
    <property type="protein sequence ID" value="TYG97168.1"/>
    <property type="molecule type" value="Genomic_DNA"/>
</dbReference>
<reference evidence="3 4" key="1">
    <citation type="submission" date="2019-06" db="EMBL/GenBank/DDBJ databases">
        <title>WGS assembly of Gossypium darwinii.</title>
        <authorList>
            <person name="Chen Z.J."/>
            <person name="Sreedasyam A."/>
            <person name="Ando A."/>
            <person name="Song Q."/>
            <person name="De L."/>
            <person name="Hulse-Kemp A."/>
            <person name="Ding M."/>
            <person name="Ye W."/>
            <person name="Kirkbride R."/>
            <person name="Jenkins J."/>
            <person name="Plott C."/>
            <person name="Lovell J."/>
            <person name="Lin Y.-M."/>
            <person name="Vaughn R."/>
            <person name="Liu B."/>
            <person name="Li W."/>
            <person name="Simpson S."/>
            <person name="Scheffler B."/>
            <person name="Saski C."/>
            <person name="Grover C."/>
            <person name="Hu G."/>
            <person name="Conover J."/>
            <person name="Carlson J."/>
            <person name="Shu S."/>
            <person name="Boston L."/>
            <person name="Williams M."/>
            <person name="Peterson D."/>
            <person name="Mcgee K."/>
            <person name="Jones D."/>
            <person name="Wendel J."/>
            <person name="Stelly D."/>
            <person name="Grimwood J."/>
            <person name="Schmutz J."/>
        </authorList>
    </citation>
    <scope>NUCLEOTIDE SEQUENCE [LARGE SCALE GENOMIC DNA]</scope>
    <source>
        <strain evidence="3">1808015.09</strain>
    </source>
</reference>
<dbReference type="InterPro" id="IPR005162">
    <property type="entry name" value="Retrotrans_gag_dom"/>
</dbReference>